<organism evidence="1 2">
    <name type="scientific">Leptospira interrogans serovar Copenhageni str. LT2050</name>
    <dbReference type="NCBI Taxonomy" id="1001598"/>
    <lineage>
        <taxon>Bacteria</taxon>
        <taxon>Pseudomonadati</taxon>
        <taxon>Spirochaetota</taxon>
        <taxon>Spirochaetia</taxon>
        <taxon>Leptospirales</taxon>
        <taxon>Leptospiraceae</taxon>
        <taxon>Leptospira</taxon>
    </lineage>
</organism>
<proteinExistence type="predicted"/>
<reference evidence="1 2" key="1">
    <citation type="submission" date="2013-02" db="EMBL/GenBank/DDBJ databases">
        <authorList>
            <person name="Harkins D.M."/>
            <person name="Durkin A.S."/>
            <person name="Brinkac L.M."/>
            <person name="Haft D.H."/>
            <person name="Selengut J.D."/>
            <person name="Sanka R."/>
            <person name="DePew J."/>
            <person name="Purushe J."/>
            <person name="Tulsiani S.M."/>
            <person name="Graham G.C."/>
            <person name="Burns M.-A."/>
            <person name="Dohnt M.F."/>
            <person name="Smythe L.D."/>
            <person name="McKay D.B."/>
            <person name="Craig S.B."/>
            <person name="Vinetz J.M."/>
            <person name="Sutton G.G."/>
            <person name="Nierman W.C."/>
            <person name="Fouts D.E."/>
        </authorList>
    </citation>
    <scope>NUCLEOTIDE SEQUENCE [LARGE SCALE GENOMIC DNA]</scope>
    <source>
        <strain evidence="1 2">LT2050</strain>
    </source>
</reference>
<evidence type="ECO:0008006" key="3">
    <source>
        <dbReference type="Google" id="ProtNLM"/>
    </source>
</evidence>
<dbReference type="Proteomes" id="UP000011778">
    <property type="component" value="Unassembled WGS sequence"/>
</dbReference>
<feature type="non-terminal residue" evidence="1">
    <location>
        <position position="51"/>
    </location>
</feature>
<sequence length="51" mass="6010">MNFRITLTYLQRIIISLLFLIHLSCEIQACEEPGIYRDLTKAFQNPLDVRV</sequence>
<accession>M3H4B9</accession>
<protein>
    <recommendedName>
        <fullName evidence="3">Lipoprotein</fullName>
    </recommendedName>
</protein>
<comment type="caution">
    <text evidence="1">The sequence shown here is derived from an EMBL/GenBank/DDBJ whole genome shotgun (WGS) entry which is preliminary data.</text>
</comment>
<dbReference type="AlphaFoldDB" id="M3H4B9"/>
<name>M3H4B9_LEPIT</name>
<dbReference type="EMBL" id="AFMD02000544">
    <property type="protein sequence ID" value="EMG19249.1"/>
    <property type="molecule type" value="Genomic_DNA"/>
</dbReference>
<evidence type="ECO:0000313" key="2">
    <source>
        <dbReference type="Proteomes" id="UP000011778"/>
    </source>
</evidence>
<gene>
    <name evidence="1" type="ORF">LEP1GSC150_0172</name>
</gene>
<evidence type="ECO:0000313" key="1">
    <source>
        <dbReference type="EMBL" id="EMG19249.1"/>
    </source>
</evidence>